<dbReference type="InterPro" id="IPR015421">
    <property type="entry name" value="PyrdxlP-dep_Trfase_major"/>
</dbReference>
<feature type="modified residue" description="N6-(pyridoxal phosphate)lysine" evidence="7">
    <location>
        <position position="189"/>
    </location>
</feature>
<dbReference type="Gene3D" id="3.40.640.10">
    <property type="entry name" value="Type I PLP-dependent aspartate aminotransferase-like (Major domain)"/>
    <property type="match status" value="1"/>
</dbReference>
<evidence type="ECO:0000256" key="1">
    <source>
        <dbReference type="ARBA" id="ARBA00001933"/>
    </source>
</evidence>
<evidence type="ECO:0000256" key="2">
    <source>
        <dbReference type="ARBA" id="ARBA00009236"/>
    </source>
</evidence>
<proteinExistence type="inferred from homology"/>
<dbReference type="Pfam" id="PF00266">
    <property type="entry name" value="Aminotran_5"/>
    <property type="match status" value="1"/>
</dbReference>
<evidence type="ECO:0000256" key="5">
    <source>
        <dbReference type="ARBA" id="ARBA00022898"/>
    </source>
</evidence>
<evidence type="ECO:0000259" key="10">
    <source>
        <dbReference type="Pfam" id="PF00266"/>
    </source>
</evidence>
<dbReference type="EMBL" id="CP047591">
    <property type="protein sequence ID" value="QHI72328.1"/>
    <property type="molecule type" value="Genomic_DNA"/>
</dbReference>
<feature type="binding site" evidence="6">
    <location>
        <position position="332"/>
    </location>
    <ligand>
        <name>substrate</name>
    </ligand>
</feature>
<protein>
    <submittedName>
        <fullName evidence="11">Aminotransferase class V-fold PLP-dependent enzyme</fullName>
    </submittedName>
</protein>
<comment type="cofactor">
    <cofactor evidence="1 7 9">
        <name>pyridoxal 5'-phosphate</name>
        <dbReference type="ChEBI" id="CHEBI:597326"/>
    </cofactor>
</comment>
<dbReference type="FunFam" id="3.40.640.10:FF:000172">
    <property type="entry name" value="Pyridoxal phosphate-dependent aminotransferase"/>
    <property type="match status" value="1"/>
</dbReference>
<evidence type="ECO:0000256" key="3">
    <source>
        <dbReference type="ARBA" id="ARBA00022576"/>
    </source>
</evidence>
<name>A0A6P1MJW4_9FIRM</name>
<keyword evidence="12" id="KW-1185">Reference proteome</keyword>
<dbReference type="PROSITE" id="PS00595">
    <property type="entry name" value="AA_TRANSFER_CLASS_5"/>
    <property type="match status" value="1"/>
</dbReference>
<dbReference type="AlphaFoldDB" id="A0A6P1MJW4"/>
<keyword evidence="3 11" id="KW-0032">Aminotransferase</keyword>
<evidence type="ECO:0000256" key="9">
    <source>
        <dbReference type="RuleBase" id="RU004504"/>
    </source>
</evidence>
<evidence type="ECO:0000256" key="4">
    <source>
        <dbReference type="ARBA" id="ARBA00022679"/>
    </source>
</evidence>
<comment type="similarity">
    <text evidence="2 8">Belongs to the class-V pyridoxal-phosphate-dependent aminotransferase family.</text>
</comment>
<evidence type="ECO:0000256" key="7">
    <source>
        <dbReference type="PIRSR" id="PIRSR000524-50"/>
    </source>
</evidence>
<dbReference type="InterPro" id="IPR024169">
    <property type="entry name" value="SP_NH2Trfase/AEP_transaminase"/>
</dbReference>
<dbReference type="PIRSF" id="PIRSF000524">
    <property type="entry name" value="SPT"/>
    <property type="match status" value="1"/>
</dbReference>
<gene>
    <name evidence="11" type="ORF">Ami3637_07855</name>
</gene>
<dbReference type="InterPro" id="IPR000192">
    <property type="entry name" value="Aminotrans_V_dom"/>
</dbReference>
<evidence type="ECO:0000313" key="11">
    <source>
        <dbReference type="EMBL" id="QHI72328.1"/>
    </source>
</evidence>
<dbReference type="PANTHER" id="PTHR21152:SF24">
    <property type="entry name" value="ALANINE--GLYOXYLATE AMINOTRANSFERASE 1"/>
    <property type="match status" value="1"/>
</dbReference>
<dbReference type="GO" id="GO:0019265">
    <property type="term" value="P:glycine biosynthetic process, by transamination of glyoxylate"/>
    <property type="evidence" value="ECO:0007669"/>
    <property type="project" value="TreeGrafter"/>
</dbReference>
<dbReference type="GO" id="GO:0008453">
    <property type="term" value="F:alanine-glyoxylate transaminase activity"/>
    <property type="evidence" value="ECO:0007669"/>
    <property type="project" value="TreeGrafter"/>
</dbReference>
<accession>A0A6P1MJW4</accession>
<dbReference type="SUPFAM" id="SSF53383">
    <property type="entry name" value="PLP-dependent transferases"/>
    <property type="match status" value="1"/>
</dbReference>
<dbReference type="Proteomes" id="UP000463883">
    <property type="component" value="Chromosome"/>
</dbReference>
<evidence type="ECO:0000313" key="12">
    <source>
        <dbReference type="Proteomes" id="UP000463883"/>
    </source>
</evidence>
<dbReference type="InterPro" id="IPR015422">
    <property type="entry name" value="PyrdxlP-dep_Trfase_small"/>
</dbReference>
<dbReference type="InterPro" id="IPR015424">
    <property type="entry name" value="PyrdxlP-dep_Trfase"/>
</dbReference>
<evidence type="ECO:0000256" key="8">
    <source>
        <dbReference type="RuleBase" id="RU004075"/>
    </source>
</evidence>
<reference evidence="11 12" key="1">
    <citation type="submission" date="2020-01" db="EMBL/GenBank/DDBJ databases">
        <title>Genomic analysis of Aminipila sp. CBA3637.</title>
        <authorList>
            <person name="Kim Y.B."/>
            <person name="Roh S.W."/>
        </authorList>
    </citation>
    <scope>NUCLEOTIDE SEQUENCE [LARGE SCALE GENOMIC DNA]</scope>
    <source>
        <strain evidence="11 12">CBA3637</strain>
    </source>
</reference>
<feature type="domain" description="Aminotransferase class V" evidence="10">
    <location>
        <begin position="64"/>
        <end position="320"/>
    </location>
</feature>
<sequence length="377" mass="41762">MYKTMTPGPTNVRENVRMARSLETTNPDIDPAFCEFYKETCDRLAQLMYTKNNVYILGGEGILGLEAACASLTEKGDRVLVIDNGIFGKGFADFVTMYGGEAVSFVSDYHRPVEVSKLEEFLKKDSDFKYATVVHCDTPSGVLNPIKGICNLLASYGILTVVDSVAGMFGEYVNIDESKIDILCGGSQKALSAPPGLTMLWVSDKAIETMENRKTPIASFYANILTFKNYYKEKWFPYTMPISDIYGLRAAVDNVMADKGILERHEKIAAATRKAVLAGGMELYLEEGYSNTVTVIKVPAGFTDKQILETMKEKYNVMISGCFDILAGKVIRIGHMGENANKEDMKNVLDALTKTLKDIGFPVKCNMAEIFLEELNK</sequence>
<dbReference type="KEGG" id="amic:Ami3637_07855"/>
<dbReference type="GO" id="GO:0004760">
    <property type="term" value="F:L-serine-pyruvate transaminase activity"/>
    <property type="evidence" value="ECO:0007669"/>
    <property type="project" value="TreeGrafter"/>
</dbReference>
<evidence type="ECO:0000256" key="6">
    <source>
        <dbReference type="PIRSR" id="PIRSR000524-1"/>
    </source>
</evidence>
<keyword evidence="4 11" id="KW-0808">Transferase</keyword>
<keyword evidence="5 7" id="KW-0663">Pyridoxal phosphate</keyword>
<dbReference type="Gene3D" id="3.90.1150.10">
    <property type="entry name" value="Aspartate Aminotransferase, domain 1"/>
    <property type="match status" value="1"/>
</dbReference>
<dbReference type="PANTHER" id="PTHR21152">
    <property type="entry name" value="AMINOTRANSFERASE CLASS V"/>
    <property type="match status" value="1"/>
</dbReference>
<dbReference type="RefSeq" id="WP_162362098.1">
    <property type="nucleotide sequence ID" value="NZ_CP047591.1"/>
</dbReference>
<organism evidence="11 12">
    <name type="scientific">Aminipila terrae</name>
    <dbReference type="NCBI Taxonomy" id="2697030"/>
    <lineage>
        <taxon>Bacteria</taxon>
        <taxon>Bacillati</taxon>
        <taxon>Bacillota</taxon>
        <taxon>Clostridia</taxon>
        <taxon>Peptostreptococcales</taxon>
        <taxon>Anaerovoracaceae</taxon>
        <taxon>Aminipila</taxon>
    </lineage>
</organism>
<dbReference type="InterPro" id="IPR020578">
    <property type="entry name" value="Aminotrans_V_PyrdxlP_BS"/>
</dbReference>